<feature type="chain" id="PRO_5039350825" description="Flp pilus assembly protein CpaB" evidence="2">
    <location>
        <begin position="26"/>
        <end position="245"/>
    </location>
</feature>
<reference evidence="3" key="2">
    <citation type="submission" date="2021-09" db="EMBL/GenBank/DDBJ databases">
        <authorList>
            <person name="Gilroy R."/>
        </authorList>
    </citation>
    <scope>NUCLEOTIDE SEQUENCE</scope>
    <source>
        <strain evidence="3">CHK124-7917</strain>
    </source>
</reference>
<gene>
    <name evidence="3" type="ORF">K8U72_10720</name>
</gene>
<dbReference type="CDD" id="cd11614">
    <property type="entry name" value="SAF_CpaB_FlgA_like"/>
    <property type="match status" value="1"/>
</dbReference>
<evidence type="ECO:0000313" key="4">
    <source>
        <dbReference type="Proteomes" id="UP000697330"/>
    </source>
</evidence>
<dbReference type="EMBL" id="DYWQ01000166">
    <property type="protein sequence ID" value="HJF46230.1"/>
    <property type="molecule type" value="Genomic_DNA"/>
</dbReference>
<proteinExistence type="predicted"/>
<reference evidence="3" key="1">
    <citation type="journal article" date="2021" name="PeerJ">
        <title>Extensive microbial diversity within the chicken gut microbiome revealed by metagenomics and culture.</title>
        <authorList>
            <person name="Gilroy R."/>
            <person name="Ravi A."/>
            <person name="Getino M."/>
            <person name="Pursley I."/>
            <person name="Horton D.L."/>
            <person name="Alikhan N.F."/>
            <person name="Baker D."/>
            <person name="Gharbi K."/>
            <person name="Hall N."/>
            <person name="Watson M."/>
            <person name="Adriaenssens E.M."/>
            <person name="Foster-Nyarko E."/>
            <person name="Jarju S."/>
            <person name="Secka A."/>
            <person name="Antonio M."/>
            <person name="Oren A."/>
            <person name="Chaudhuri R.R."/>
            <person name="La Ragione R."/>
            <person name="Hildebrand F."/>
            <person name="Pallen M.J."/>
        </authorList>
    </citation>
    <scope>NUCLEOTIDE SEQUENCE</scope>
    <source>
        <strain evidence="3">CHK124-7917</strain>
    </source>
</reference>
<evidence type="ECO:0000256" key="2">
    <source>
        <dbReference type="SAM" id="SignalP"/>
    </source>
</evidence>
<evidence type="ECO:0000313" key="3">
    <source>
        <dbReference type="EMBL" id="HJF46230.1"/>
    </source>
</evidence>
<comment type="caution">
    <text evidence="3">The sequence shown here is derived from an EMBL/GenBank/DDBJ whole genome shotgun (WGS) entry which is preliminary data.</text>
</comment>
<accession>A0A921GGB2</accession>
<protein>
    <recommendedName>
        <fullName evidence="5">Flp pilus assembly protein CpaB</fullName>
    </recommendedName>
</protein>
<sequence length="245" mass="24767">MRRRFRLMVSGACALVAALACGVYGQHVRDEAERVRTEALERYGGEVVSLLVAPDGLEAGEVVDRQNVVERDWLADLAPEGAVVGIDAVLGEEVTVPAAAGAPLTELNFRDSEDAIDVPSGRVALSIPVTEDLGLPSSAVEGTTLAAYEVTDSGVSLLAADLTVLRAPGEHASVGSRGAVTLSVSPGGVASVLASSAEGSLRLALPADDAEGLETGAEVVRSEAGAGQGEAVAEAEAPGGEEDVA</sequence>
<evidence type="ECO:0000256" key="1">
    <source>
        <dbReference type="SAM" id="MobiDB-lite"/>
    </source>
</evidence>
<feature type="signal peptide" evidence="2">
    <location>
        <begin position="1"/>
        <end position="25"/>
    </location>
</feature>
<keyword evidence="2" id="KW-0732">Signal</keyword>
<feature type="compositionally biased region" description="Low complexity" evidence="1">
    <location>
        <begin position="223"/>
        <end position="238"/>
    </location>
</feature>
<feature type="region of interest" description="Disordered" evidence="1">
    <location>
        <begin position="220"/>
        <end position="245"/>
    </location>
</feature>
<evidence type="ECO:0008006" key="5">
    <source>
        <dbReference type="Google" id="ProtNLM"/>
    </source>
</evidence>
<organism evidence="3 4">
    <name type="scientific">Thermophilibacter provencensis</name>
    <dbReference type="NCBI Taxonomy" id="1852386"/>
    <lineage>
        <taxon>Bacteria</taxon>
        <taxon>Bacillati</taxon>
        <taxon>Actinomycetota</taxon>
        <taxon>Coriobacteriia</taxon>
        <taxon>Coriobacteriales</taxon>
        <taxon>Atopobiaceae</taxon>
        <taxon>Thermophilibacter</taxon>
    </lineage>
</organism>
<dbReference type="AlphaFoldDB" id="A0A921GGB2"/>
<dbReference type="Proteomes" id="UP000697330">
    <property type="component" value="Unassembled WGS sequence"/>
</dbReference>
<dbReference type="PROSITE" id="PS51257">
    <property type="entry name" value="PROKAR_LIPOPROTEIN"/>
    <property type="match status" value="1"/>
</dbReference>
<dbReference type="RefSeq" id="WP_274959769.1">
    <property type="nucleotide sequence ID" value="NZ_CAUWLO010000009.1"/>
</dbReference>
<name>A0A921GGB2_9ACTN</name>